<dbReference type="STRING" id="1527.SAMN04489757_1336"/>
<dbReference type="Pfam" id="PF07179">
    <property type="entry name" value="SseB"/>
    <property type="match status" value="1"/>
</dbReference>
<dbReference type="Proteomes" id="UP000198806">
    <property type="component" value="Unassembled WGS sequence"/>
</dbReference>
<gene>
    <name evidence="3" type="ORF">SAMN04489757_1336</name>
</gene>
<evidence type="ECO:0000313" key="4">
    <source>
        <dbReference type="Proteomes" id="UP000198806"/>
    </source>
</evidence>
<evidence type="ECO:0000313" key="3">
    <source>
        <dbReference type="EMBL" id="SFO50425.1"/>
    </source>
</evidence>
<name>A0A1I5HQ26_9FIRM</name>
<organism evidence="3 4">
    <name type="scientific">Anaerocolumna aminovalerica</name>
    <dbReference type="NCBI Taxonomy" id="1527"/>
    <lineage>
        <taxon>Bacteria</taxon>
        <taxon>Bacillati</taxon>
        <taxon>Bacillota</taxon>
        <taxon>Clostridia</taxon>
        <taxon>Lachnospirales</taxon>
        <taxon>Lachnospiraceae</taxon>
        <taxon>Anaerocolumna</taxon>
    </lineage>
</organism>
<proteinExistence type="predicted"/>
<accession>A0A1I5HQ26</accession>
<evidence type="ECO:0000259" key="2">
    <source>
        <dbReference type="Pfam" id="PF14581"/>
    </source>
</evidence>
<dbReference type="RefSeq" id="WP_170848042.1">
    <property type="nucleotide sequence ID" value="NZ_BAABFM010000005.1"/>
</dbReference>
<evidence type="ECO:0000259" key="1">
    <source>
        <dbReference type="Pfam" id="PF07179"/>
    </source>
</evidence>
<dbReference type="Pfam" id="PF14581">
    <property type="entry name" value="SseB_C"/>
    <property type="match status" value="1"/>
</dbReference>
<sequence>MLSSERKNEIGAKYIIEGIASKNDLETLNIQELIFLIDAAKHFKEKEAYVLDDLDHKIAFYYEAVLDKVKNAEELYLAINKATNYPHIDDNGNGWIFSKKKYADAAKDYYLQQFIMLDIITVEKDNLTAAFADLYRYGIEHLLIDNGQYFLHIKREEILPPPDWGNIPDIQIPVMNPKLSFAMLQFFQNLYTQNNYPEKQQNMQMLEDKMLDEVLAAKYVMPMRLQEKEPSEPDKDGMKILKEGSLIQVPNIVNQTDSTEWLPAFTDWEEFQKMYSKEDWSGNIATYDDLLTFSNKAEGIVVNAGGVSLRINEKNKQLIEEYRKSKDLLKEAWVTPHVIKKDTQVLIGEPEENTVEMVDTMIRFMKAHKGIKKAFLRKMIKEDEASFLVIVDFKGDKDIIFKGIADAAMPHLKGMYLDFHEFDEWAANTCKEVKPFYKKGFLGLI</sequence>
<feature type="domain" description="SseB protein C-terminal" evidence="2">
    <location>
        <begin position="339"/>
        <end position="439"/>
    </location>
</feature>
<feature type="domain" description="SseB protein N-terminal" evidence="1">
    <location>
        <begin position="208"/>
        <end position="306"/>
    </location>
</feature>
<dbReference type="AlphaFoldDB" id="A0A1I5HQ26"/>
<keyword evidence="4" id="KW-1185">Reference proteome</keyword>
<dbReference type="InterPro" id="IPR009839">
    <property type="entry name" value="SseB_N"/>
</dbReference>
<dbReference type="InterPro" id="IPR027945">
    <property type="entry name" value="SseB_C"/>
</dbReference>
<reference evidence="3 4" key="1">
    <citation type="submission" date="2016-10" db="EMBL/GenBank/DDBJ databases">
        <authorList>
            <person name="de Groot N.N."/>
        </authorList>
    </citation>
    <scope>NUCLEOTIDE SEQUENCE [LARGE SCALE GENOMIC DNA]</scope>
    <source>
        <strain evidence="3 4">DSM 1283</strain>
    </source>
</reference>
<protein>
    <submittedName>
        <fullName evidence="3">SseB protein N-terminal domain-containing protein</fullName>
    </submittedName>
</protein>
<dbReference type="EMBL" id="FOWD01000033">
    <property type="protein sequence ID" value="SFO50425.1"/>
    <property type="molecule type" value="Genomic_DNA"/>
</dbReference>